<proteinExistence type="predicted"/>
<name>A0A7R7MXX3_MYCIT</name>
<feature type="region of interest" description="Disordered" evidence="1">
    <location>
        <begin position="1"/>
        <end position="21"/>
    </location>
</feature>
<gene>
    <name evidence="2" type="ORF">MINTM018_47190</name>
</gene>
<reference evidence="2 3" key="1">
    <citation type="submission" date="2020-12" db="EMBL/GenBank/DDBJ databases">
        <title>Genome sequence of clinical Mycobacterium intracellulare strains.</title>
        <authorList>
            <person name="Tateishi Y."/>
            <person name="Matsumoto S."/>
            <person name="Fukushima Y."/>
            <person name="Nakajima C."/>
            <person name="Suzuki Y."/>
        </authorList>
    </citation>
    <scope>NUCLEOTIDE SEQUENCE [LARGE SCALE GENOMIC DNA]</scope>
    <source>
        <strain evidence="2 3">M018</strain>
    </source>
</reference>
<evidence type="ECO:0000313" key="3">
    <source>
        <dbReference type="Proteomes" id="UP000595205"/>
    </source>
</evidence>
<dbReference type="Proteomes" id="UP000595205">
    <property type="component" value="Chromosome"/>
</dbReference>
<accession>A0A7R7MXX3</accession>
<evidence type="ECO:0000313" key="2">
    <source>
        <dbReference type="EMBL" id="BCP01950.1"/>
    </source>
</evidence>
<dbReference type="EMBL" id="AP024255">
    <property type="protein sequence ID" value="BCP01950.1"/>
    <property type="molecule type" value="Genomic_DNA"/>
</dbReference>
<sequence>MREYSMRRLPQPGQSIPNNALVGHTGSGPFGVVGSPAQMAAHINVVDAATTSGAPRPACAAPRRVTNIEIRAQNIAASAAFVFVFSAPTDIKMT</sequence>
<protein>
    <submittedName>
        <fullName evidence="2">Uncharacterized protein</fullName>
    </submittedName>
</protein>
<dbReference type="AlphaFoldDB" id="A0A7R7MXX3"/>
<organism evidence="2 3">
    <name type="scientific">Mycobacterium intracellulare</name>
    <dbReference type="NCBI Taxonomy" id="1767"/>
    <lineage>
        <taxon>Bacteria</taxon>
        <taxon>Bacillati</taxon>
        <taxon>Actinomycetota</taxon>
        <taxon>Actinomycetes</taxon>
        <taxon>Mycobacteriales</taxon>
        <taxon>Mycobacteriaceae</taxon>
        <taxon>Mycobacterium</taxon>
        <taxon>Mycobacterium avium complex (MAC)</taxon>
    </lineage>
</organism>
<evidence type="ECO:0000256" key="1">
    <source>
        <dbReference type="SAM" id="MobiDB-lite"/>
    </source>
</evidence>